<feature type="coiled-coil region" evidence="1">
    <location>
        <begin position="66"/>
        <end position="93"/>
    </location>
</feature>
<comment type="caution">
    <text evidence="2">The sequence shown here is derived from an EMBL/GenBank/DDBJ whole genome shotgun (WGS) entry which is preliminary data.</text>
</comment>
<proteinExistence type="predicted"/>
<sequence length="96" mass="11431">MDWLNQDPIIEKIQNKINNLRNAAYIADKGKDVIIQNSKAGIEKYTEFKIRAVDYTRFADFLEEILLDINCMKEEEIKQLEEAEQDLQEKRYEAYI</sequence>
<accession>A0A9X2M9L8</accession>
<dbReference type="EMBL" id="JANKBY010000075">
    <property type="protein sequence ID" value="MCR1822738.1"/>
    <property type="molecule type" value="Genomic_DNA"/>
</dbReference>
<keyword evidence="3" id="KW-1185">Reference proteome</keyword>
<gene>
    <name evidence="2" type="ORF">NSA58_08060</name>
</gene>
<dbReference type="RefSeq" id="WP_257560369.1">
    <property type="nucleotide sequence ID" value="NZ_JANKBY010000075.1"/>
</dbReference>
<dbReference type="AlphaFoldDB" id="A0A9X2M9L8"/>
<evidence type="ECO:0000313" key="2">
    <source>
        <dbReference type="EMBL" id="MCR1822738.1"/>
    </source>
</evidence>
<reference evidence="2" key="1">
    <citation type="submission" date="2022-07" db="EMBL/GenBank/DDBJ databases">
        <title>Enhanced cultured diversity of the mouse gut microbiota enables custom-made synthetic communities.</title>
        <authorList>
            <person name="Afrizal A."/>
        </authorList>
    </citation>
    <scope>NUCLEOTIDE SEQUENCE</scope>
    <source>
        <strain evidence="2">DSM 29186</strain>
    </source>
</reference>
<keyword evidence="1" id="KW-0175">Coiled coil</keyword>
<evidence type="ECO:0000256" key="1">
    <source>
        <dbReference type="SAM" id="Coils"/>
    </source>
</evidence>
<organism evidence="2 3">
    <name type="scientific">Terrisporobacter muris</name>
    <dbReference type="NCBI Taxonomy" id="2963284"/>
    <lineage>
        <taxon>Bacteria</taxon>
        <taxon>Bacillati</taxon>
        <taxon>Bacillota</taxon>
        <taxon>Clostridia</taxon>
        <taxon>Peptostreptococcales</taxon>
        <taxon>Peptostreptococcaceae</taxon>
        <taxon>Terrisporobacter</taxon>
    </lineage>
</organism>
<evidence type="ECO:0000313" key="3">
    <source>
        <dbReference type="Proteomes" id="UP001140817"/>
    </source>
</evidence>
<dbReference type="Proteomes" id="UP001140817">
    <property type="component" value="Unassembled WGS sequence"/>
</dbReference>
<protein>
    <submittedName>
        <fullName evidence="2">Uncharacterized protein</fullName>
    </submittedName>
</protein>
<name>A0A9X2M9L8_9FIRM</name>